<organism evidence="1 2">
    <name type="scientific">Zooshikella ganghwensis</name>
    <dbReference type="NCBI Taxonomy" id="202772"/>
    <lineage>
        <taxon>Bacteria</taxon>
        <taxon>Pseudomonadati</taxon>
        <taxon>Pseudomonadota</taxon>
        <taxon>Gammaproteobacteria</taxon>
        <taxon>Oceanospirillales</taxon>
        <taxon>Zooshikellaceae</taxon>
        <taxon>Zooshikella</taxon>
    </lineage>
</organism>
<proteinExistence type="predicted"/>
<dbReference type="Proteomes" id="UP000257039">
    <property type="component" value="Unassembled WGS sequence"/>
</dbReference>
<dbReference type="EMBL" id="NDXW01000001">
    <property type="protein sequence ID" value="RDH43285.1"/>
    <property type="molecule type" value="Genomic_DNA"/>
</dbReference>
<dbReference type="AlphaFoldDB" id="A0A4P9VJ58"/>
<keyword evidence="2" id="KW-1185">Reference proteome</keyword>
<gene>
    <name evidence="1" type="ORF">B9G39_07440</name>
</gene>
<name>A0A4P9VJ58_9GAMM</name>
<accession>A0A4P9VJ58</accession>
<sequence>MSPLRNKTVTVHNLLPIRLSADPLYTKTTAKLLAKNKQHNIPDERFGRGTQAEHMFVQVPAL</sequence>
<protein>
    <submittedName>
        <fullName evidence="1">Uncharacterized protein</fullName>
    </submittedName>
</protein>
<reference evidence="1 2" key="1">
    <citation type="submission" date="2017-04" db="EMBL/GenBank/DDBJ databases">
        <title>Draft genome sequence of Zooshikella ganghwensis VG4 isolated from Red Sea sediments.</title>
        <authorList>
            <person name="Rehman Z."/>
            <person name="Alam I."/>
            <person name="Kamau A."/>
            <person name="Bajic V."/>
            <person name="Leiknes T."/>
        </authorList>
    </citation>
    <scope>NUCLEOTIDE SEQUENCE [LARGE SCALE GENOMIC DNA]</scope>
    <source>
        <strain evidence="1 2">VG4</strain>
    </source>
</reference>
<comment type="caution">
    <text evidence="1">The sequence shown here is derived from an EMBL/GenBank/DDBJ whole genome shotgun (WGS) entry which is preliminary data.</text>
</comment>
<evidence type="ECO:0000313" key="2">
    <source>
        <dbReference type="Proteomes" id="UP000257039"/>
    </source>
</evidence>
<evidence type="ECO:0000313" key="1">
    <source>
        <dbReference type="EMBL" id="RDH43285.1"/>
    </source>
</evidence>